<name>A0A292GLD5_9HYPH</name>
<sequence>MQSKILAYFAREEERLEQAISSRVAVSAQRQAEIACLQKLRGIVRDQMESWGTDLGEPTSSFCKSQL</sequence>
<proteinExistence type="predicted"/>
<dbReference type="AlphaFoldDB" id="A0A292GLD5"/>
<reference evidence="1" key="1">
    <citation type="submission" date="2016-07" db="EMBL/GenBank/DDBJ databases">
        <title>Genomics reveals synergistic degradation of pyrene by five bacteria in a mangrove sediment-derived bacterial consortium.</title>
        <authorList>
            <person name="Wanapaisan P."/>
            <person name="Vejarano F."/>
            <person name="Chakraborty J."/>
            <person name="Shintani M."/>
            <person name="Muangchinda C."/>
            <person name="Laothamteep N."/>
            <person name="Suzuki-Minakuchi C."/>
            <person name="Inoue K."/>
            <person name="Nojiri H."/>
            <person name="Pinyakong O."/>
        </authorList>
    </citation>
    <scope>NUCLEOTIDE SEQUENCE</scope>
    <source>
        <strain evidence="1">PW1</strain>
    </source>
</reference>
<evidence type="ECO:0000313" key="1">
    <source>
        <dbReference type="EMBL" id="BBA74255.1"/>
    </source>
</evidence>
<dbReference type="EMBL" id="LC171369">
    <property type="protein sequence ID" value="BBA74255.1"/>
    <property type="molecule type" value="Genomic_DNA"/>
</dbReference>
<organism evidence="1">
    <name type="scientific">Ochrobactrum sp. PW1</name>
    <dbReference type="NCBI Taxonomy" id="1882222"/>
    <lineage>
        <taxon>Bacteria</taxon>
        <taxon>Pseudomonadati</taxon>
        <taxon>Pseudomonadota</taxon>
        <taxon>Alphaproteobacteria</taxon>
        <taxon>Hyphomicrobiales</taxon>
        <taxon>Brucellaceae</taxon>
        <taxon>Brucella/Ochrobactrum group</taxon>
        <taxon>Ochrobactrum</taxon>
    </lineage>
</organism>
<protein>
    <submittedName>
        <fullName evidence="1">Uncharacterized protein</fullName>
    </submittedName>
</protein>
<accession>A0A292GLD5</accession>